<dbReference type="Gene3D" id="3.40.630.30">
    <property type="match status" value="1"/>
</dbReference>
<proteinExistence type="predicted"/>
<dbReference type="PANTHER" id="PTHR43610">
    <property type="entry name" value="BLL6696 PROTEIN"/>
    <property type="match status" value="1"/>
</dbReference>
<dbReference type="EMBL" id="VLKF01000001">
    <property type="protein sequence ID" value="TWH72112.1"/>
    <property type="molecule type" value="Genomic_DNA"/>
</dbReference>
<name>A0A562IML1_9ACTN</name>
<evidence type="ECO:0000313" key="2">
    <source>
        <dbReference type="EMBL" id="TWH72112.1"/>
    </source>
</evidence>
<dbReference type="GO" id="GO:0016747">
    <property type="term" value="F:acyltransferase activity, transferring groups other than amino-acyl groups"/>
    <property type="evidence" value="ECO:0007669"/>
    <property type="project" value="InterPro"/>
</dbReference>
<keyword evidence="2" id="KW-0808">Transferase</keyword>
<dbReference type="OrthoDB" id="9795199at2"/>
<evidence type="ECO:0000259" key="1">
    <source>
        <dbReference type="Pfam" id="PF13302"/>
    </source>
</evidence>
<keyword evidence="3" id="KW-1185">Reference proteome</keyword>
<dbReference type="InterPro" id="IPR000182">
    <property type="entry name" value="GNAT_dom"/>
</dbReference>
<protein>
    <submittedName>
        <fullName evidence="2">RimJ/RimL family protein N-acetyltransferase</fullName>
    </submittedName>
</protein>
<dbReference type="PANTHER" id="PTHR43610:SF1">
    <property type="entry name" value="N-ACETYLTRANSFERASE DOMAIN-CONTAINING PROTEIN"/>
    <property type="match status" value="1"/>
</dbReference>
<feature type="domain" description="N-acetyltransferase" evidence="1">
    <location>
        <begin position="14"/>
        <end position="153"/>
    </location>
</feature>
<reference evidence="2 3" key="1">
    <citation type="submission" date="2019-07" db="EMBL/GenBank/DDBJ databases">
        <title>R&amp;d 2014.</title>
        <authorList>
            <person name="Klenk H.-P."/>
        </authorList>
    </citation>
    <scope>NUCLEOTIDE SEQUENCE [LARGE SCALE GENOMIC DNA]</scope>
    <source>
        <strain evidence="2 3">DSM 45764</strain>
    </source>
</reference>
<accession>A0A562IML1</accession>
<organism evidence="2 3">
    <name type="scientific">Modestobacter roseus</name>
    <dbReference type="NCBI Taxonomy" id="1181884"/>
    <lineage>
        <taxon>Bacteria</taxon>
        <taxon>Bacillati</taxon>
        <taxon>Actinomycetota</taxon>
        <taxon>Actinomycetes</taxon>
        <taxon>Geodermatophilales</taxon>
        <taxon>Geodermatophilaceae</taxon>
        <taxon>Modestobacter</taxon>
    </lineage>
</organism>
<dbReference type="Proteomes" id="UP000321490">
    <property type="component" value="Unassembled WGS sequence"/>
</dbReference>
<dbReference type="AlphaFoldDB" id="A0A562IML1"/>
<dbReference type="Pfam" id="PF13302">
    <property type="entry name" value="Acetyltransf_3"/>
    <property type="match status" value="1"/>
</dbReference>
<gene>
    <name evidence="2" type="ORF">JD78_00618</name>
</gene>
<sequence length="204" mass="22255">MAAWQPVTLTGRLVTLSPLSLADAPDLAVAAADGRLWELWYTSVPTPEAMADDVAAKLAAQEAGTMLPFVVRRRGTGDALGVTTYCSVDRETPRLEIGYTWTRASAQRTGVNTESKLLLLAHAFEVLSCVAVEFRTHWHNRQSRTAIAALGARQDGVLRAHRRQPDGSLRDTVVFSITSTEWPAVRSDLRSRLARHSAPPSPQA</sequence>
<evidence type="ECO:0000313" key="3">
    <source>
        <dbReference type="Proteomes" id="UP000321490"/>
    </source>
</evidence>
<dbReference type="RefSeq" id="WP_153360666.1">
    <property type="nucleotide sequence ID" value="NZ_JABGDC010000108.1"/>
</dbReference>
<dbReference type="InterPro" id="IPR016181">
    <property type="entry name" value="Acyl_CoA_acyltransferase"/>
</dbReference>
<comment type="caution">
    <text evidence="2">The sequence shown here is derived from an EMBL/GenBank/DDBJ whole genome shotgun (WGS) entry which is preliminary data.</text>
</comment>
<dbReference type="SUPFAM" id="SSF55729">
    <property type="entry name" value="Acyl-CoA N-acyltransferases (Nat)"/>
    <property type="match status" value="1"/>
</dbReference>